<dbReference type="EMBL" id="LACI01000436">
    <property type="protein sequence ID" value="KJU86846.1"/>
    <property type="molecule type" value="Genomic_DNA"/>
</dbReference>
<evidence type="ECO:0000256" key="4">
    <source>
        <dbReference type="ARBA" id="ARBA00023136"/>
    </source>
</evidence>
<feature type="transmembrane region" description="Helical" evidence="5">
    <location>
        <begin position="158"/>
        <end position="180"/>
    </location>
</feature>
<proteinExistence type="predicted"/>
<comment type="caution">
    <text evidence="6">The sequence shown here is derived from an EMBL/GenBank/DDBJ whole genome shotgun (WGS) entry which is preliminary data.</text>
</comment>
<accession>A0A0F3GY64</accession>
<dbReference type="PANTHER" id="PTHR43359">
    <property type="entry name" value="FORMATE HYDROGENLYASE SUBUNIT 4"/>
    <property type="match status" value="1"/>
</dbReference>
<dbReference type="Pfam" id="PF00146">
    <property type="entry name" value="NADHdh"/>
    <property type="match status" value="1"/>
</dbReference>
<feature type="transmembrane region" description="Helical" evidence="5">
    <location>
        <begin position="123"/>
        <end position="146"/>
    </location>
</feature>
<feature type="transmembrane region" description="Helical" evidence="5">
    <location>
        <begin position="269"/>
        <end position="290"/>
    </location>
</feature>
<name>A0A0F3GY64_9BACT</name>
<dbReference type="InterPro" id="IPR052561">
    <property type="entry name" value="ComplexI_Subunit1"/>
</dbReference>
<gene>
    <name evidence="6" type="ORF">MBAV_000960</name>
</gene>
<dbReference type="Proteomes" id="UP000033423">
    <property type="component" value="Unassembled WGS sequence"/>
</dbReference>
<keyword evidence="4 5" id="KW-0472">Membrane</keyword>
<dbReference type="PANTHER" id="PTHR43359:SF1">
    <property type="entry name" value="FORMATE HYDROGENLYASE SUBUNIT 4-RELATED"/>
    <property type="match status" value="1"/>
</dbReference>
<evidence type="ECO:0000313" key="7">
    <source>
        <dbReference type="Proteomes" id="UP000033423"/>
    </source>
</evidence>
<feature type="transmembrane region" description="Helical" evidence="5">
    <location>
        <begin position="236"/>
        <end position="257"/>
    </location>
</feature>
<comment type="subcellular location">
    <subcellularLocation>
        <location evidence="1">Membrane</location>
        <topology evidence="1">Multi-pass membrane protein</topology>
    </subcellularLocation>
</comment>
<evidence type="ECO:0000256" key="5">
    <source>
        <dbReference type="SAM" id="Phobius"/>
    </source>
</evidence>
<keyword evidence="7" id="KW-1185">Reference proteome</keyword>
<dbReference type="AlphaFoldDB" id="A0A0F3GY64"/>
<sequence>MLLLSLVVVGVMGKVRAMYCGRYGEAVLQPLWDIVKLVQRPHREISPDSSWVFRIAPSVTLATVMSAAVVVPVGGCGATAGAVMAFNGDFLFFAYVIALGRLFSVLATLDTDNNIGALGAGRYMYIVALMEPAFVMIIAVVAIYTAKTSLSEICHNGASVATICAVVVLMMSAVVEAGRMPIDDQASPDKLTILNNSAPLHYGGIDLAMMRMVAALKFTMYASLAATMVMPQGTSVIVGISLYVVIMLLIAVVSAVVESLCVRLTVAHVAQFIVGTSAVALIALAVAAFAGGR</sequence>
<dbReference type="GO" id="GO:0005886">
    <property type="term" value="C:plasma membrane"/>
    <property type="evidence" value="ECO:0007669"/>
    <property type="project" value="TreeGrafter"/>
</dbReference>
<keyword evidence="3 5" id="KW-1133">Transmembrane helix</keyword>
<protein>
    <submittedName>
        <fullName evidence="6">Respiratory-chain NADH dehydrogenase subunit 1</fullName>
    </submittedName>
</protein>
<feature type="transmembrane region" description="Helical" evidence="5">
    <location>
        <begin position="83"/>
        <end position="103"/>
    </location>
</feature>
<evidence type="ECO:0000256" key="2">
    <source>
        <dbReference type="ARBA" id="ARBA00022692"/>
    </source>
</evidence>
<keyword evidence="2 5" id="KW-0812">Transmembrane</keyword>
<evidence type="ECO:0000313" key="6">
    <source>
        <dbReference type="EMBL" id="KJU86846.1"/>
    </source>
</evidence>
<reference evidence="6 7" key="1">
    <citation type="submission" date="2015-02" db="EMBL/GenBank/DDBJ databases">
        <title>Single-cell genomics of uncultivated deep-branching MTB reveals a conserved set of magnetosome genes.</title>
        <authorList>
            <person name="Kolinko S."/>
            <person name="Richter M."/>
            <person name="Glockner F.O."/>
            <person name="Brachmann A."/>
            <person name="Schuler D."/>
        </authorList>
    </citation>
    <scope>NUCLEOTIDE SEQUENCE [LARGE SCALE GENOMIC DNA]</scope>
    <source>
        <strain evidence="6">TM-1</strain>
    </source>
</reference>
<organism evidence="6 7">
    <name type="scientific">Candidatus Magnetobacterium bavaricum</name>
    <dbReference type="NCBI Taxonomy" id="29290"/>
    <lineage>
        <taxon>Bacteria</taxon>
        <taxon>Pseudomonadati</taxon>
        <taxon>Nitrospirota</taxon>
        <taxon>Thermodesulfovibrionia</taxon>
        <taxon>Thermodesulfovibrionales</taxon>
        <taxon>Candidatus Magnetobacteriaceae</taxon>
        <taxon>Candidatus Magnetobacterium</taxon>
    </lineage>
</organism>
<evidence type="ECO:0000256" key="3">
    <source>
        <dbReference type="ARBA" id="ARBA00022989"/>
    </source>
</evidence>
<dbReference type="InterPro" id="IPR001694">
    <property type="entry name" value="NADH_UbQ_OxRdtase_su1/FPO"/>
</dbReference>
<evidence type="ECO:0000256" key="1">
    <source>
        <dbReference type="ARBA" id="ARBA00004141"/>
    </source>
</evidence>
<feature type="transmembrane region" description="Helical" evidence="5">
    <location>
        <begin position="200"/>
        <end position="224"/>
    </location>
</feature>